<dbReference type="EMBL" id="LAZR01000429">
    <property type="protein sequence ID" value="KKN69275.1"/>
    <property type="molecule type" value="Genomic_DNA"/>
</dbReference>
<reference evidence="1" key="1">
    <citation type="journal article" date="2015" name="Nature">
        <title>Complex archaea that bridge the gap between prokaryotes and eukaryotes.</title>
        <authorList>
            <person name="Spang A."/>
            <person name="Saw J.H."/>
            <person name="Jorgensen S.L."/>
            <person name="Zaremba-Niedzwiedzka K."/>
            <person name="Martijn J."/>
            <person name="Lind A.E."/>
            <person name="van Eijk R."/>
            <person name="Schleper C."/>
            <person name="Guy L."/>
            <person name="Ettema T.J."/>
        </authorList>
    </citation>
    <scope>NUCLEOTIDE SEQUENCE</scope>
</reference>
<proteinExistence type="predicted"/>
<accession>A0A0F9SJZ9</accession>
<protein>
    <submittedName>
        <fullName evidence="1">Uncharacterized protein</fullName>
    </submittedName>
</protein>
<sequence length="76" mass="8767">MKKLIRPEGATEEVTVDAFLQSINYSDWLMNEKMWLMAAVVCLVTSSRQDYSIRIKHAAQIVVYYQKLADQLEEGV</sequence>
<gene>
    <name evidence="1" type="ORF">LCGC14_0442700</name>
</gene>
<evidence type="ECO:0000313" key="1">
    <source>
        <dbReference type="EMBL" id="KKN69275.1"/>
    </source>
</evidence>
<organism evidence="1">
    <name type="scientific">marine sediment metagenome</name>
    <dbReference type="NCBI Taxonomy" id="412755"/>
    <lineage>
        <taxon>unclassified sequences</taxon>
        <taxon>metagenomes</taxon>
        <taxon>ecological metagenomes</taxon>
    </lineage>
</organism>
<dbReference type="AlphaFoldDB" id="A0A0F9SJZ9"/>
<comment type="caution">
    <text evidence="1">The sequence shown here is derived from an EMBL/GenBank/DDBJ whole genome shotgun (WGS) entry which is preliminary data.</text>
</comment>
<name>A0A0F9SJZ9_9ZZZZ</name>